<dbReference type="Proteomes" id="UP001058974">
    <property type="component" value="Chromosome 6"/>
</dbReference>
<evidence type="ECO:0000313" key="4">
    <source>
        <dbReference type="Proteomes" id="UP001058974"/>
    </source>
</evidence>
<dbReference type="Gramene" id="Psat06G0490300-T1">
    <property type="protein sequence ID" value="KAI5399744.1"/>
    <property type="gene ID" value="KIW84_064903"/>
</dbReference>
<proteinExistence type="predicted"/>
<organism evidence="2 4">
    <name type="scientific">Pisum sativum</name>
    <name type="common">Garden pea</name>
    <name type="synonym">Lathyrus oleraceus</name>
    <dbReference type="NCBI Taxonomy" id="3888"/>
    <lineage>
        <taxon>Eukaryota</taxon>
        <taxon>Viridiplantae</taxon>
        <taxon>Streptophyta</taxon>
        <taxon>Embryophyta</taxon>
        <taxon>Tracheophyta</taxon>
        <taxon>Spermatophyta</taxon>
        <taxon>Magnoliopsida</taxon>
        <taxon>eudicotyledons</taxon>
        <taxon>Gunneridae</taxon>
        <taxon>Pentapetalae</taxon>
        <taxon>rosids</taxon>
        <taxon>fabids</taxon>
        <taxon>Fabales</taxon>
        <taxon>Fabaceae</taxon>
        <taxon>Papilionoideae</taxon>
        <taxon>50 kb inversion clade</taxon>
        <taxon>NPAAA clade</taxon>
        <taxon>Hologalegina</taxon>
        <taxon>IRL clade</taxon>
        <taxon>Fabeae</taxon>
        <taxon>Lathyrus</taxon>
    </lineage>
</organism>
<dbReference type="EMBL" id="JAMSHJ010000006">
    <property type="protein sequence ID" value="KAI5399745.1"/>
    <property type="molecule type" value="Genomic_DNA"/>
</dbReference>
<evidence type="ECO:0000313" key="2">
    <source>
        <dbReference type="EMBL" id="KAI5399744.1"/>
    </source>
</evidence>
<comment type="caution">
    <text evidence="2">The sequence shown here is derived from an EMBL/GenBank/DDBJ whole genome shotgun (WGS) entry which is preliminary data.</text>
</comment>
<dbReference type="EMBL" id="JAMSHJ010000006">
    <property type="protein sequence ID" value="KAI5399744.1"/>
    <property type="molecule type" value="Genomic_DNA"/>
</dbReference>
<gene>
    <name evidence="2" type="ORF">KIW84_064903</name>
    <name evidence="3" type="ORF">KIW84_064904</name>
</gene>
<evidence type="ECO:0000313" key="3">
    <source>
        <dbReference type="EMBL" id="KAI5399745.1"/>
    </source>
</evidence>
<accession>A0A9D5A8V5</accession>
<feature type="compositionally biased region" description="Low complexity" evidence="1">
    <location>
        <begin position="1"/>
        <end position="11"/>
    </location>
</feature>
<protein>
    <submittedName>
        <fullName evidence="2">Uncharacterized protein</fullName>
    </submittedName>
</protein>
<keyword evidence="4" id="KW-1185">Reference proteome</keyword>
<sequence length="153" mass="17230">MDSSSSSNWSSRVTLQEVPPSSVQSSHIPATTGARRHIPSLDVPQAAASENVIQSLILKQMLSCLTYLHHRMNRSKFASRSSISKMYTCKVSINDEGRDVWKVYLDLREYAAALANCRDPFQRDQVNLKFISAGEQDALRTFLLRKLDNLEKG</sequence>
<reference evidence="2 4" key="1">
    <citation type="journal article" date="2022" name="Nat. Genet.">
        <title>Improved pea reference genome and pan-genome highlight genomic features and evolutionary characteristics.</title>
        <authorList>
            <person name="Yang T."/>
            <person name="Liu R."/>
            <person name="Luo Y."/>
            <person name="Hu S."/>
            <person name="Wang D."/>
            <person name="Wang C."/>
            <person name="Pandey M.K."/>
            <person name="Ge S."/>
            <person name="Xu Q."/>
            <person name="Li N."/>
            <person name="Li G."/>
            <person name="Huang Y."/>
            <person name="Saxena R.K."/>
            <person name="Ji Y."/>
            <person name="Li M."/>
            <person name="Yan X."/>
            <person name="He Y."/>
            <person name="Liu Y."/>
            <person name="Wang X."/>
            <person name="Xiang C."/>
            <person name="Varshney R.K."/>
            <person name="Ding H."/>
            <person name="Gao S."/>
            <person name="Zong X."/>
        </authorList>
    </citation>
    <scope>NUCLEOTIDE SEQUENCE [LARGE SCALE GENOMIC DNA]</scope>
    <source>
        <strain evidence="2 4">cv. Zhongwan 6</strain>
    </source>
</reference>
<name>A0A9D5A8V5_PEA</name>
<evidence type="ECO:0000256" key="1">
    <source>
        <dbReference type="SAM" id="MobiDB-lite"/>
    </source>
</evidence>
<feature type="region of interest" description="Disordered" evidence="1">
    <location>
        <begin position="1"/>
        <end position="29"/>
    </location>
</feature>
<dbReference type="AlphaFoldDB" id="A0A9D5A8V5"/>
<feature type="compositionally biased region" description="Polar residues" evidence="1">
    <location>
        <begin position="19"/>
        <end position="29"/>
    </location>
</feature>
<dbReference type="Gramene" id="Psat06G0490400-T1">
    <property type="protein sequence ID" value="KAI5399745.1"/>
    <property type="gene ID" value="KIW84_064904"/>
</dbReference>